<dbReference type="PhylomeDB" id="B8M5W5"/>
<dbReference type="STRING" id="441959.B8M5W5"/>
<keyword evidence="2" id="KW-0521">NADP</keyword>
<comment type="similarity">
    <text evidence="1">Belongs to the short-chain dehydrogenases/reductases (SDR) family.</text>
</comment>
<keyword evidence="3" id="KW-0560">Oxidoreductase</keyword>
<dbReference type="SUPFAM" id="SSF51735">
    <property type="entry name" value="NAD(P)-binding Rossmann-fold domains"/>
    <property type="match status" value="1"/>
</dbReference>
<protein>
    <submittedName>
        <fullName evidence="4">Short-chain dehydrogenase, putative</fullName>
    </submittedName>
</protein>
<dbReference type="Proteomes" id="UP000001745">
    <property type="component" value="Unassembled WGS sequence"/>
</dbReference>
<dbReference type="InParanoid" id="B8M5W5"/>
<dbReference type="EMBL" id="EQ962654">
    <property type="protein sequence ID" value="EED20092.1"/>
    <property type="molecule type" value="Genomic_DNA"/>
</dbReference>
<dbReference type="GeneID" id="8105076"/>
<evidence type="ECO:0000256" key="2">
    <source>
        <dbReference type="ARBA" id="ARBA00022857"/>
    </source>
</evidence>
<evidence type="ECO:0000256" key="3">
    <source>
        <dbReference type="ARBA" id="ARBA00023002"/>
    </source>
</evidence>
<sequence length="116" mass="12318">MTVALESFVPNLSGRVAIVTGGHAGLGFGTSIELAKNGARVYIASRSAPKVEAVIQAIVAECPNADVHFLRLDLADLTSVVEAAQEFKKHTSFFVLSAELRVLLACSKGESRLFIC</sequence>
<name>B8M5W5_TALSN</name>
<evidence type="ECO:0000313" key="4">
    <source>
        <dbReference type="EMBL" id="EED20092.1"/>
    </source>
</evidence>
<dbReference type="Gene3D" id="3.40.50.720">
    <property type="entry name" value="NAD(P)-binding Rossmann-like Domain"/>
    <property type="match status" value="1"/>
</dbReference>
<dbReference type="Pfam" id="PF00106">
    <property type="entry name" value="adh_short"/>
    <property type="match status" value="1"/>
</dbReference>
<dbReference type="InterPro" id="IPR036291">
    <property type="entry name" value="NAD(P)-bd_dom_sf"/>
</dbReference>
<dbReference type="OrthoDB" id="4329011at2759"/>
<gene>
    <name evidence="4" type="ORF">TSTA_033380</name>
</gene>
<dbReference type="InterPro" id="IPR002347">
    <property type="entry name" value="SDR_fam"/>
</dbReference>
<dbReference type="RefSeq" id="XP_002480526.1">
    <property type="nucleotide sequence ID" value="XM_002480481.1"/>
</dbReference>
<dbReference type="VEuPathDB" id="FungiDB:TSTA_033380"/>
<dbReference type="PANTHER" id="PTHR24320">
    <property type="entry name" value="RETINOL DEHYDROGENASE"/>
    <property type="match status" value="1"/>
</dbReference>
<evidence type="ECO:0000313" key="5">
    <source>
        <dbReference type="Proteomes" id="UP000001745"/>
    </source>
</evidence>
<dbReference type="eggNOG" id="KOG1208">
    <property type="taxonomic scope" value="Eukaryota"/>
</dbReference>
<proteinExistence type="inferred from homology"/>
<evidence type="ECO:0000256" key="1">
    <source>
        <dbReference type="ARBA" id="ARBA00006484"/>
    </source>
</evidence>
<reference evidence="5" key="1">
    <citation type="journal article" date="2015" name="Genome Announc.">
        <title>Genome sequence of the AIDS-associated pathogen Penicillium marneffei (ATCC18224) and its near taxonomic relative Talaromyces stipitatus (ATCC10500).</title>
        <authorList>
            <person name="Nierman W.C."/>
            <person name="Fedorova-Abrams N.D."/>
            <person name="Andrianopoulos A."/>
        </authorList>
    </citation>
    <scope>NUCLEOTIDE SEQUENCE [LARGE SCALE GENOMIC DNA]</scope>
    <source>
        <strain evidence="5">ATCC 10500 / CBS 375.48 / QM 6759 / NRRL 1006</strain>
    </source>
</reference>
<organism evidence="4 5">
    <name type="scientific">Talaromyces stipitatus (strain ATCC 10500 / CBS 375.48 / QM 6759 / NRRL 1006)</name>
    <name type="common">Penicillium stipitatum</name>
    <dbReference type="NCBI Taxonomy" id="441959"/>
    <lineage>
        <taxon>Eukaryota</taxon>
        <taxon>Fungi</taxon>
        <taxon>Dikarya</taxon>
        <taxon>Ascomycota</taxon>
        <taxon>Pezizomycotina</taxon>
        <taxon>Eurotiomycetes</taxon>
        <taxon>Eurotiomycetidae</taxon>
        <taxon>Eurotiales</taxon>
        <taxon>Trichocomaceae</taxon>
        <taxon>Talaromyces</taxon>
        <taxon>Talaromyces sect. Talaromyces</taxon>
    </lineage>
</organism>
<dbReference type="GO" id="GO:0016491">
    <property type="term" value="F:oxidoreductase activity"/>
    <property type="evidence" value="ECO:0007669"/>
    <property type="project" value="UniProtKB-KW"/>
</dbReference>
<dbReference type="AlphaFoldDB" id="B8M5W5"/>
<keyword evidence="5" id="KW-1185">Reference proteome</keyword>
<accession>B8M5W5</accession>
<dbReference type="HOGENOM" id="CLU_2098472_0_0_1"/>
<dbReference type="PANTHER" id="PTHR24320:SF282">
    <property type="entry name" value="WW DOMAIN-CONTAINING OXIDOREDUCTASE"/>
    <property type="match status" value="1"/>
</dbReference>